<sequence>MYTQKDCFYIPPCYLPLRWRSDMQKVVELVTKGVLEPVPILIDEDLRDGGQVLCPSKQKMKGRPRKVHLKDGKESAKKQTSSCSICKQLGCIKPRCPLKENLYQGVLNAFEKRQKVLASDIGLNPIFCSSDFIIKINKQTLTILLSTLIKLEFMVLSACKPKL</sequence>
<dbReference type="Proteomes" id="UP001153076">
    <property type="component" value="Unassembled WGS sequence"/>
</dbReference>
<keyword evidence="2" id="KW-1185">Reference proteome</keyword>
<name>A0A9Q1GNA1_9CARY</name>
<proteinExistence type="predicted"/>
<gene>
    <name evidence="1" type="ORF">Cgig2_002744</name>
</gene>
<reference evidence="1" key="1">
    <citation type="submission" date="2022-04" db="EMBL/GenBank/DDBJ databases">
        <title>Carnegiea gigantea Genome sequencing and assembly v2.</title>
        <authorList>
            <person name="Copetti D."/>
            <person name="Sanderson M.J."/>
            <person name="Burquez A."/>
            <person name="Wojciechowski M.F."/>
        </authorList>
    </citation>
    <scope>NUCLEOTIDE SEQUENCE</scope>
    <source>
        <strain evidence="1">SGP5-SGP5p</strain>
        <tissue evidence="1">Aerial part</tissue>
    </source>
</reference>
<evidence type="ECO:0000313" key="1">
    <source>
        <dbReference type="EMBL" id="KAJ8424432.1"/>
    </source>
</evidence>
<comment type="caution">
    <text evidence="1">The sequence shown here is derived from an EMBL/GenBank/DDBJ whole genome shotgun (WGS) entry which is preliminary data.</text>
</comment>
<accession>A0A9Q1GNA1</accession>
<organism evidence="1 2">
    <name type="scientific">Carnegiea gigantea</name>
    <dbReference type="NCBI Taxonomy" id="171969"/>
    <lineage>
        <taxon>Eukaryota</taxon>
        <taxon>Viridiplantae</taxon>
        <taxon>Streptophyta</taxon>
        <taxon>Embryophyta</taxon>
        <taxon>Tracheophyta</taxon>
        <taxon>Spermatophyta</taxon>
        <taxon>Magnoliopsida</taxon>
        <taxon>eudicotyledons</taxon>
        <taxon>Gunneridae</taxon>
        <taxon>Pentapetalae</taxon>
        <taxon>Caryophyllales</taxon>
        <taxon>Cactineae</taxon>
        <taxon>Cactaceae</taxon>
        <taxon>Cactoideae</taxon>
        <taxon>Echinocereeae</taxon>
        <taxon>Carnegiea</taxon>
    </lineage>
</organism>
<evidence type="ECO:0000313" key="2">
    <source>
        <dbReference type="Proteomes" id="UP001153076"/>
    </source>
</evidence>
<dbReference type="OrthoDB" id="1422294at2759"/>
<dbReference type="EMBL" id="JAKOGI010001680">
    <property type="protein sequence ID" value="KAJ8424432.1"/>
    <property type="molecule type" value="Genomic_DNA"/>
</dbReference>
<protein>
    <submittedName>
        <fullName evidence="1">Uncharacterized protein</fullName>
    </submittedName>
</protein>
<dbReference type="AlphaFoldDB" id="A0A9Q1GNA1"/>